<feature type="transmembrane region" description="Helical" evidence="1">
    <location>
        <begin position="76"/>
        <end position="94"/>
    </location>
</feature>
<dbReference type="RefSeq" id="WP_145234332.1">
    <property type="nucleotide sequence ID" value="NZ_CP036273.1"/>
</dbReference>
<gene>
    <name evidence="2" type="ORF">ETAA1_06980</name>
</gene>
<evidence type="ECO:0000313" key="2">
    <source>
        <dbReference type="EMBL" id="QDU18802.1"/>
    </source>
</evidence>
<evidence type="ECO:0000313" key="3">
    <source>
        <dbReference type="Proteomes" id="UP000319576"/>
    </source>
</evidence>
<dbReference type="EMBL" id="CP036273">
    <property type="protein sequence ID" value="QDU18802.1"/>
    <property type="molecule type" value="Genomic_DNA"/>
</dbReference>
<feature type="transmembrane region" description="Helical" evidence="1">
    <location>
        <begin position="241"/>
        <end position="264"/>
    </location>
</feature>
<keyword evidence="1" id="KW-1133">Transmembrane helix</keyword>
<evidence type="ECO:0000256" key="1">
    <source>
        <dbReference type="SAM" id="Phobius"/>
    </source>
</evidence>
<organism evidence="2 3">
    <name type="scientific">Urbifossiella limnaea</name>
    <dbReference type="NCBI Taxonomy" id="2528023"/>
    <lineage>
        <taxon>Bacteria</taxon>
        <taxon>Pseudomonadati</taxon>
        <taxon>Planctomycetota</taxon>
        <taxon>Planctomycetia</taxon>
        <taxon>Gemmatales</taxon>
        <taxon>Gemmataceae</taxon>
        <taxon>Urbifossiella</taxon>
    </lineage>
</organism>
<feature type="transmembrane region" description="Helical" evidence="1">
    <location>
        <begin position="356"/>
        <end position="380"/>
    </location>
</feature>
<keyword evidence="3" id="KW-1185">Reference proteome</keyword>
<sequence length="389" mass="42461">MPDVTPHADITASDLHGRSYLLRFLYGPAGRTLTVPVVCLLWAGVQLGFFVALAAWEKALTPDQVPGGTSLVEDTTALGWYALLPGCFLLLHYSRVPLRGFLNRLPDLLEPTAPPGAHAELLAVARGAFSREQLTRPRLVFTAIGLALFAYNAVTNFFPDTFYHRSPKWDSVRFPVSYAAARLWVLFVWGYAVPVWATEVWAQLSALVRITRTMSGRGWLRIAPYAADGFGGLARLKSASAWVSSLVLVAGLFFLAPMLRLVIWHRPLHLGNYVGLGLYALCAAASAVGPVYLLHRALARKKVQMLGLLAVAFDRINGRAAPLVERGGVAELADAELGRALDTADRLRAQWASLPVWPLGVGFFLKALATVAPPLVAFLWQQYAARLVP</sequence>
<dbReference type="Proteomes" id="UP000319576">
    <property type="component" value="Chromosome"/>
</dbReference>
<feature type="transmembrane region" description="Helical" evidence="1">
    <location>
        <begin position="276"/>
        <end position="295"/>
    </location>
</feature>
<protein>
    <submittedName>
        <fullName evidence="2">Uncharacterized protein</fullName>
    </submittedName>
</protein>
<dbReference type="KEGG" id="uli:ETAA1_06980"/>
<proteinExistence type="predicted"/>
<reference evidence="2 3" key="1">
    <citation type="submission" date="2019-02" db="EMBL/GenBank/DDBJ databases">
        <title>Deep-cultivation of Planctomycetes and their phenomic and genomic characterization uncovers novel biology.</title>
        <authorList>
            <person name="Wiegand S."/>
            <person name="Jogler M."/>
            <person name="Boedeker C."/>
            <person name="Pinto D."/>
            <person name="Vollmers J."/>
            <person name="Rivas-Marin E."/>
            <person name="Kohn T."/>
            <person name="Peeters S.H."/>
            <person name="Heuer A."/>
            <person name="Rast P."/>
            <person name="Oberbeckmann S."/>
            <person name="Bunk B."/>
            <person name="Jeske O."/>
            <person name="Meyerdierks A."/>
            <person name="Storesund J.E."/>
            <person name="Kallscheuer N."/>
            <person name="Luecker S."/>
            <person name="Lage O.M."/>
            <person name="Pohl T."/>
            <person name="Merkel B.J."/>
            <person name="Hornburger P."/>
            <person name="Mueller R.-W."/>
            <person name="Bruemmer F."/>
            <person name="Labrenz M."/>
            <person name="Spormann A.M."/>
            <person name="Op den Camp H."/>
            <person name="Overmann J."/>
            <person name="Amann R."/>
            <person name="Jetten M.S.M."/>
            <person name="Mascher T."/>
            <person name="Medema M.H."/>
            <person name="Devos D.P."/>
            <person name="Kaster A.-K."/>
            <person name="Ovreas L."/>
            <person name="Rohde M."/>
            <person name="Galperin M.Y."/>
            <person name="Jogler C."/>
        </authorList>
    </citation>
    <scope>NUCLEOTIDE SEQUENCE [LARGE SCALE GENOMIC DNA]</scope>
    <source>
        <strain evidence="2 3">ETA_A1</strain>
    </source>
</reference>
<accession>A0A517XMS7</accession>
<name>A0A517XMS7_9BACT</name>
<keyword evidence="1" id="KW-0472">Membrane</keyword>
<dbReference type="AlphaFoldDB" id="A0A517XMS7"/>
<feature type="transmembrane region" description="Helical" evidence="1">
    <location>
        <begin position="179"/>
        <end position="202"/>
    </location>
</feature>
<keyword evidence="1" id="KW-0812">Transmembrane</keyword>
<feature type="transmembrane region" description="Helical" evidence="1">
    <location>
        <begin position="139"/>
        <end position="159"/>
    </location>
</feature>
<feature type="transmembrane region" description="Helical" evidence="1">
    <location>
        <begin position="33"/>
        <end position="56"/>
    </location>
</feature>